<keyword evidence="6" id="KW-1185">Reference proteome</keyword>
<dbReference type="GO" id="GO:0005829">
    <property type="term" value="C:cytosol"/>
    <property type="evidence" value="ECO:0007669"/>
    <property type="project" value="TreeGrafter"/>
</dbReference>
<dbReference type="Pfam" id="PF12625">
    <property type="entry name" value="Arabinose_bd"/>
    <property type="match status" value="1"/>
</dbReference>
<dbReference type="Pfam" id="PF12833">
    <property type="entry name" value="HTH_18"/>
    <property type="match status" value="1"/>
</dbReference>
<sequence length="318" mass="34838">MRRRKLHAYAQALGSPSYLAIGDGPIGDAEYARLLDRIARRAPRGFALQFGSARRVIELGLLGHVVLSCSTLREVLHVWLSHAEAAGELVRVSAQVDDEAGEWITTLYADRILSAAARRFCVEELTATFFAFCHDVTGDSYADFIAEIEHDAPPCLTVPDALQASLRFGCGRNRIAGPSSVLNRATTGRDDETFSLLLDQLAHVKPADGVAARCGALGQSLMNYLLLGHSRVPSQGDAARWLGMSKRSLVLRLQGEGTSYSEILDDYRRRYAMALLDEGALCTKQIAHAVGFIHENSLRRAFRGWTGVSIGAWIRARN</sequence>
<dbReference type="GO" id="GO:0003700">
    <property type="term" value="F:DNA-binding transcription factor activity"/>
    <property type="evidence" value="ECO:0007669"/>
    <property type="project" value="InterPro"/>
</dbReference>
<dbReference type="PROSITE" id="PS01124">
    <property type="entry name" value="HTH_ARAC_FAMILY_2"/>
    <property type="match status" value="1"/>
</dbReference>
<protein>
    <recommendedName>
        <fullName evidence="4">HTH araC/xylS-type domain-containing protein</fullName>
    </recommendedName>
</protein>
<dbReference type="SMART" id="SM00342">
    <property type="entry name" value="HTH_ARAC"/>
    <property type="match status" value="1"/>
</dbReference>
<dbReference type="PANTHER" id="PTHR47894">
    <property type="entry name" value="HTH-TYPE TRANSCRIPTIONAL REGULATOR GADX"/>
    <property type="match status" value="1"/>
</dbReference>
<dbReference type="InterPro" id="IPR032687">
    <property type="entry name" value="AraC-type_N"/>
</dbReference>
<evidence type="ECO:0000313" key="5">
    <source>
        <dbReference type="EMBL" id="GGD84587.1"/>
    </source>
</evidence>
<dbReference type="SUPFAM" id="SSF46689">
    <property type="entry name" value="Homeodomain-like"/>
    <property type="match status" value="1"/>
</dbReference>
<name>A0A917DZR9_9SPHN</name>
<keyword evidence="3" id="KW-0804">Transcription</keyword>
<dbReference type="Gene3D" id="1.10.10.60">
    <property type="entry name" value="Homeodomain-like"/>
    <property type="match status" value="1"/>
</dbReference>
<gene>
    <name evidence="5" type="ORF">GCM10010990_38340</name>
</gene>
<dbReference type="GO" id="GO:0000976">
    <property type="term" value="F:transcription cis-regulatory region binding"/>
    <property type="evidence" value="ECO:0007669"/>
    <property type="project" value="TreeGrafter"/>
</dbReference>
<evidence type="ECO:0000313" key="6">
    <source>
        <dbReference type="Proteomes" id="UP000612349"/>
    </source>
</evidence>
<dbReference type="Proteomes" id="UP000612349">
    <property type="component" value="Unassembled WGS sequence"/>
</dbReference>
<keyword evidence="1" id="KW-0805">Transcription regulation</keyword>
<dbReference type="RefSeq" id="WP_066770554.1">
    <property type="nucleotide sequence ID" value="NZ_BMIP01000017.1"/>
</dbReference>
<proteinExistence type="predicted"/>
<dbReference type="InterPro" id="IPR009057">
    <property type="entry name" value="Homeodomain-like_sf"/>
</dbReference>
<dbReference type="AlphaFoldDB" id="A0A917DZR9"/>
<dbReference type="InterPro" id="IPR018060">
    <property type="entry name" value="HTH_AraC"/>
</dbReference>
<reference evidence="5" key="1">
    <citation type="journal article" date="2014" name="Int. J. Syst. Evol. Microbiol.">
        <title>Complete genome sequence of Corynebacterium casei LMG S-19264T (=DSM 44701T), isolated from a smear-ripened cheese.</title>
        <authorList>
            <consortium name="US DOE Joint Genome Institute (JGI-PGF)"/>
            <person name="Walter F."/>
            <person name="Albersmeier A."/>
            <person name="Kalinowski J."/>
            <person name="Ruckert C."/>
        </authorList>
    </citation>
    <scope>NUCLEOTIDE SEQUENCE</scope>
    <source>
        <strain evidence="5">CGMCC 1.15360</strain>
    </source>
</reference>
<keyword evidence="2" id="KW-0238">DNA-binding</keyword>
<reference evidence="5" key="2">
    <citation type="submission" date="2020-09" db="EMBL/GenBank/DDBJ databases">
        <authorList>
            <person name="Sun Q."/>
            <person name="Zhou Y."/>
        </authorList>
    </citation>
    <scope>NUCLEOTIDE SEQUENCE</scope>
    <source>
        <strain evidence="5">CGMCC 1.15360</strain>
    </source>
</reference>
<evidence type="ECO:0000256" key="1">
    <source>
        <dbReference type="ARBA" id="ARBA00023015"/>
    </source>
</evidence>
<dbReference type="EMBL" id="BMIP01000017">
    <property type="protein sequence ID" value="GGD84587.1"/>
    <property type="molecule type" value="Genomic_DNA"/>
</dbReference>
<organism evidence="5 6">
    <name type="scientific">Croceicoccus mobilis</name>
    <dbReference type="NCBI Taxonomy" id="1703339"/>
    <lineage>
        <taxon>Bacteria</taxon>
        <taxon>Pseudomonadati</taxon>
        <taxon>Pseudomonadota</taxon>
        <taxon>Alphaproteobacteria</taxon>
        <taxon>Sphingomonadales</taxon>
        <taxon>Erythrobacteraceae</taxon>
        <taxon>Croceicoccus</taxon>
    </lineage>
</organism>
<evidence type="ECO:0000259" key="4">
    <source>
        <dbReference type="PROSITE" id="PS01124"/>
    </source>
</evidence>
<comment type="caution">
    <text evidence="5">The sequence shown here is derived from an EMBL/GenBank/DDBJ whole genome shotgun (WGS) entry which is preliminary data.</text>
</comment>
<evidence type="ECO:0000256" key="3">
    <source>
        <dbReference type="ARBA" id="ARBA00023163"/>
    </source>
</evidence>
<dbReference type="PANTHER" id="PTHR47894:SF1">
    <property type="entry name" value="HTH-TYPE TRANSCRIPTIONAL REGULATOR VQSM"/>
    <property type="match status" value="1"/>
</dbReference>
<accession>A0A917DZR9</accession>
<evidence type="ECO:0000256" key="2">
    <source>
        <dbReference type="ARBA" id="ARBA00023125"/>
    </source>
</evidence>
<feature type="domain" description="HTH araC/xylS-type" evidence="4">
    <location>
        <begin position="219"/>
        <end position="316"/>
    </location>
</feature>